<dbReference type="InterPro" id="IPR015421">
    <property type="entry name" value="PyrdxlP-dep_Trfase_major"/>
</dbReference>
<dbReference type="SUPFAM" id="SSF53383">
    <property type="entry name" value="PLP-dependent transferases"/>
    <property type="match status" value="1"/>
</dbReference>
<dbReference type="EMBL" id="BART01014551">
    <property type="protein sequence ID" value="GAG75456.1"/>
    <property type="molecule type" value="Genomic_DNA"/>
</dbReference>
<dbReference type="GO" id="GO:0008483">
    <property type="term" value="F:transaminase activity"/>
    <property type="evidence" value="ECO:0007669"/>
    <property type="project" value="TreeGrafter"/>
</dbReference>
<reference evidence="1" key="1">
    <citation type="journal article" date="2014" name="Front. Microbiol.">
        <title>High frequency of phylogenetically diverse reductive dehalogenase-homologous genes in deep subseafloor sedimentary metagenomes.</title>
        <authorList>
            <person name="Kawai M."/>
            <person name="Futagami T."/>
            <person name="Toyoda A."/>
            <person name="Takaki Y."/>
            <person name="Nishi S."/>
            <person name="Hori S."/>
            <person name="Arai W."/>
            <person name="Tsubouchi T."/>
            <person name="Morono Y."/>
            <person name="Uchiyama I."/>
            <person name="Ito T."/>
            <person name="Fujiyama A."/>
            <person name="Inagaki F."/>
            <person name="Takami H."/>
        </authorList>
    </citation>
    <scope>NUCLEOTIDE SEQUENCE</scope>
    <source>
        <strain evidence="1">Expedition CK06-06</strain>
    </source>
</reference>
<evidence type="ECO:0000313" key="1">
    <source>
        <dbReference type="EMBL" id="GAG75456.1"/>
    </source>
</evidence>
<sequence>MLITNDEKVAEIARLVRNHGEAVIAEQTRTYRSMILGWNYRLTEVDAAIGIEQFKKMDYFNNERIKLANYLTCQLQDFEGFTPPYVYEENKHVYYVYALKYDELKVGIFRNRFVDAINAEGIPFSAGYIKP</sequence>
<dbReference type="AlphaFoldDB" id="X1BTL0"/>
<accession>X1BTL0</accession>
<dbReference type="GO" id="GO:0030170">
    <property type="term" value="F:pyridoxal phosphate binding"/>
    <property type="evidence" value="ECO:0007669"/>
    <property type="project" value="TreeGrafter"/>
</dbReference>
<comment type="caution">
    <text evidence="1">The sequence shown here is derived from an EMBL/GenBank/DDBJ whole genome shotgun (WGS) entry which is preliminary data.</text>
</comment>
<dbReference type="PANTHER" id="PTHR30244">
    <property type="entry name" value="TRANSAMINASE"/>
    <property type="match status" value="1"/>
</dbReference>
<dbReference type="Gene3D" id="3.90.1150.10">
    <property type="entry name" value="Aspartate Aminotransferase, domain 1"/>
    <property type="match status" value="1"/>
</dbReference>
<dbReference type="Pfam" id="PF01041">
    <property type="entry name" value="DegT_DnrJ_EryC1"/>
    <property type="match status" value="1"/>
</dbReference>
<dbReference type="Gene3D" id="3.40.640.10">
    <property type="entry name" value="Type I PLP-dependent aspartate aminotransferase-like (Major domain)"/>
    <property type="match status" value="1"/>
</dbReference>
<protein>
    <submittedName>
        <fullName evidence="1">Uncharacterized protein</fullName>
    </submittedName>
</protein>
<dbReference type="InterPro" id="IPR015422">
    <property type="entry name" value="PyrdxlP-dep_Trfase_small"/>
</dbReference>
<proteinExistence type="predicted"/>
<dbReference type="InterPro" id="IPR000653">
    <property type="entry name" value="DegT/StrS_aminotransferase"/>
</dbReference>
<organism evidence="1">
    <name type="scientific">marine sediment metagenome</name>
    <dbReference type="NCBI Taxonomy" id="412755"/>
    <lineage>
        <taxon>unclassified sequences</taxon>
        <taxon>metagenomes</taxon>
        <taxon>ecological metagenomes</taxon>
    </lineage>
</organism>
<feature type="non-terminal residue" evidence="1">
    <location>
        <position position="131"/>
    </location>
</feature>
<name>X1BTL0_9ZZZZ</name>
<dbReference type="GO" id="GO:0000271">
    <property type="term" value="P:polysaccharide biosynthetic process"/>
    <property type="evidence" value="ECO:0007669"/>
    <property type="project" value="TreeGrafter"/>
</dbReference>
<dbReference type="InterPro" id="IPR015424">
    <property type="entry name" value="PyrdxlP-dep_Trfase"/>
</dbReference>
<gene>
    <name evidence="1" type="ORF">S01H4_28928</name>
</gene>
<dbReference type="PANTHER" id="PTHR30244:SF34">
    <property type="entry name" value="DTDP-4-AMINO-4,6-DIDEOXYGALACTOSE TRANSAMINASE"/>
    <property type="match status" value="1"/>
</dbReference>